<name>A0A0J1B856_RHOIS</name>
<accession>A0A0J1B856</accession>
<dbReference type="Proteomes" id="UP000036367">
    <property type="component" value="Unassembled WGS sequence"/>
</dbReference>
<proteinExistence type="predicted"/>
<keyword evidence="2" id="KW-1185">Reference proteome</keyword>
<dbReference type="PATRIC" id="fig|595434.4.peg.4720"/>
<evidence type="ECO:0000313" key="1">
    <source>
        <dbReference type="EMBL" id="KLU03005.1"/>
    </source>
</evidence>
<organism evidence="1 2">
    <name type="scientific">Rhodopirellula islandica</name>
    <dbReference type="NCBI Taxonomy" id="595434"/>
    <lineage>
        <taxon>Bacteria</taxon>
        <taxon>Pseudomonadati</taxon>
        <taxon>Planctomycetota</taxon>
        <taxon>Planctomycetia</taxon>
        <taxon>Pirellulales</taxon>
        <taxon>Pirellulaceae</taxon>
        <taxon>Rhodopirellula</taxon>
    </lineage>
</organism>
<dbReference type="EMBL" id="LECT01000042">
    <property type="protein sequence ID" value="KLU03005.1"/>
    <property type="molecule type" value="Genomic_DNA"/>
</dbReference>
<gene>
    <name evidence="1" type="ORF">RISK_004975</name>
</gene>
<reference evidence="1" key="1">
    <citation type="submission" date="2015-05" db="EMBL/GenBank/DDBJ databases">
        <title>Permanent draft genome of Rhodopirellula islandicus K833.</title>
        <authorList>
            <person name="Kizina J."/>
            <person name="Richter M."/>
            <person name="Glockner F.O."/>
            <person name="Harder J."/>
        </authorList>
    </citation>
    <scope>NUCLEOTIDE SEQUENCE [LARGE SCALE GENOMIC DNA]</scope>
    <source>
        <strain evidence="1">K833</strain>
    </source>
</reference>
<protein>
    <submittedName>
        <fullName evidence="1">Uncharacterized protein</fullName>
    </submittedName>
</protein>
<comment type="caution">
    <text evidence="1">The sequence shown here is derived from an EMBL/GenBank/DDBJ whole genome shotgun (WGS) entry which is preliminary data.</text>
</comment>
<evidence type="ECO:0000313" key="2">
    <source>
        <dbReference type="Proteomes" id="UP000036367"/>
    </source>
</evidence>
<dbReference type="STRING" id="595434.RISK_004975"/>
<sequence>MAFGRLLANCRPVPRHSQFVWLAFCVLSKVAHNRRAITETAKIINLHSKMRSSATTIFRADCESFALLV</sequence>
<dbReference type="AlphaFoldDB" id="A0A0J1B856"/>